<gene>
    <name evidence="6" type="ORF">PENANT_c001G07409</name>
</gene>
<feature type="domain" description="Xylanolytic transcriptional activator regulatory" evidence="5">
    <location>
        <begin position="608"/>
        <end position="679"/>
    </location>
</feature>
<dbReference type="CDD" id="cd12148">
    <property type="entry name" value="fungal_TF_MHR"/>
    <property type="match status" value="1"/>
</dbReference>
<dbReference type="Pfam" id="PF04082">
    <property type="entry name" value="Fungal_trans"/>
    <property type="match status" value="1"/>
</dbReference>
<evidence type="ECO:0000313" key="7">
    <source>
        <dbReference type="Proteomes" id="UP000191672"/>
    </source>
</evidence>
<evidence type="ECO:0000259" key="5">
    <source>
        <dbReference type="SMART" id="SM00906"/>
    </source>
</evidence>
<dbReference type="PANTHER" id="PTHR42110">
    <property type="entry name" value="L-ASPARAGINASE, PUTATIVE (AFU_ORTHOLOGUE AFUA_3G11890)-RELATED"/>
    <property type="match status" value="1"/>
</dbReference>
<comment type="caution">
    <text evidence="6">The sequence shown here is derived from an EMBL/GenBank/DDBJ whole genome shotgun (WGS) entry which is preliminary data.</text>
</comment>
<dbReference type="CDD" id="cd00067">
    <property type="entry name" value="GAL4"/>
    <property type="match status" value="1"/>
</dbReference>
<feature type="region of interest" description="Disordered" evidence="4">
    <location>
        <begin position="419"/>
        <end position="448"/>
    </location>
</feature>
<evidence type="ECO:0000313" key="6">
    <source>
        <dbReference type="EMBL" id="OQD90765.1"/>
    </source>
</evidence>
<dbReference type="InterPro" id="IPR007219">
    <property type="entry name" value="XnlR_reg_dom"/>
</dbReference>
<dbReference type="AlphaFoldDB" id="A0A1V6QNJ3"/>
<protein>
    <recommendedName>
        <fullName evidence="5">Xylanolytic transcriptional activator regulatory domain-containing protein</fullName>
    </recommendedName>
</protein>
<dbReference type="Proteomes" id="UP000191672">
    <property type="component" value="Unassembled WGS sequence"/>
</dbReference>
<evidence type="ECO:0000256" key="2">
    <source>
        <dbReference type="ARBA" id="ARBA00023163"/>
    </source>
</evidence>
<dbReference type="PANTHER" id="PTHR42110:SF1">
    <property type="entry name" value="L-ASPARAGINASE, PUTATIVE (AFU_ORTHOLOGUE AFUA_3G11890)-RELATED"/>
    <property type="match status" value="1"/>
</dbReference>
<keyword evidence="3" id="KW-0539">Nucleus</keyword>
<keyword evidence="7" id="KW-1185">Reference proteome</keyword>
<dbReference type="InterPro" id="IPR001138">
    <property type="entry name" value="Zn2Cys6_DnaBD"/>
</dbReference>
<organism evidence="6 7">
    <name type="scientific">Penicillium antarcticum</name>
    <dbReference type="NCBI Taxonomy" id="416450"/>
    <lineage>
        <taxon>Eukaryota</taxon>
        <taxon>Fungi</taxon>
        <taxon>Dikarya</taxon>
        <taxon>Ascomycota</taxon>
        <taxon>Pezizomycotina</taxon>
        <taxon>Eurotiomycetes</taxon>
        <taxon>Eurotiomycetidae</taxon>
        <taxon>Eurotiales</taxon>
        <taxon>Aspergillaceae</taxon>
        <taxon>Penicillium</taxon>
    </lineage>
</organism>
<name>A0A1V6QNJ3_9EURO</name>
<dbReference type="GO" id="GO:0006351">
    <property type="term" value="P:DNA-templated transcription"/>
    <property type="evidence" value="ECO:0007669"/>
    <property type="project" value="InterPro"/>
</dbReference>
<proteinExistence type="predicted"/>
<evidence type="ECO:0000256" key="1">
    <source>
        <dbReference type="ARBA" id="ARBA00023015"/>
    </source>
</evidence>
<dbReference type="Pfam" id="PF06089">
    <property type="entry name" value="Asparaginase_II"/>
    <property type="match status" value="1"/>
</dbReference>
<dbReference type="GO" id="GO:0000981">
    <property type="term" value="F:DNA-binding transcription factor activity, RNA polymerase II-specific"/>
    <property type="evidence" value="ECO:0007669"/>
    <property type="project" value="InterPro"/>
</dbReference>
<reference evidence="7" key="1">
    <citation type="journal article" date="2017" name="Nat. Microbiol.">
        <title>Global analysis of biosynthetic gene clusters reveals vast potential of secondary metabolite production in Penicillium species.</title>
        <authorList>
            <person name="Nielsen J.C."/>
            <person name="Grijseels S."/>
            <person name="Prigent S."/>
            <person name="Ji B."/>
            <person name="Dainat J."/>
            <person name="Nielsen K.F."/>
            <person name="Frisvad J.C."/>
            <person name="Workman M."/>
            <person name="Nielsen J."/>
        </authorList>
    </citation>
    <scope>NUCLEOTIDE SEQUENCE [LARGE SCALE GENOMIC DNA]</scope>
    <source>
        <strain evidence="7">IBT 31811</strain>
    </source>
</reference>
<dbReference type="InterPro" id="IPR010349">
    <property type="entry name" value="Asparaginase_II"/>
</dbReference>
<evidence type="ECO:0000256" key="4">
    <source>
        <dbReference type="SAM" id="MobiDB-lite"/>
    </source>
</evidence>
<dbReference type="GO" id="GO:0003677">
    <property type="term" value="F:DNA binding"/>
    <property type="evidence" value="ECO:0007669"/>
    <property type="project" value="InterPro"/>
</dbReference>
<feature type="compositionally biased region" description="Polar residues" evidence="4">
    <location>
        <begin position="426"/>
        <end position="437"/>
    </location>
</feature>
<keyword evidence="2" id="KW-0804">Transcription</keyword>
<keyword evidence="1" id="KW-0805">Transcription regulation</keyword>
<dbReference type="GO" id="GO:0008270">
    <property type="term" value="F:zinc ion binding"/>
    <property type="evidence" value="ECO:0007669"/>
    <property type="project" value="InterPro"/>
</dbReference>
<sequence>MRRPIQTDTIHSTRGGVIENRHSVHAAVTNTKGVLLFSVGDAHRITLARSAAKPAQALAIVETGAVDKFNLDEGDLAFMCASNNSEERHIARARSMLDKVGADESHLQCGGHVPLSDSVHRDWIKRDFVPGAVCSNCSGKHVGMIAGAKVLACSAEDGVEGYHLPTHPIQIHVRRVVDDVCGLGGGTGDESVWGLDGCNLPAPAFELHYLARMNARFAAAADSMASNPNPSAYTGTRTEAMSRVFHAMWRHPGLVGGEGRFCTLLMEAYGGLLIGKLGADGCYGIGVRECEATRKLGVEGALGISVKIEDGNVGVLYSAVLEVLVQLGIGIAGNGDGVPDVLKRFHRQKIVNTVGAETGALAPCMKRCHFRKVKCDLILRLHKGTCTNCEKRAESCQTREHKRSHSGYIPPSQSAAHLDLSPLGSLGTTPQGPSSIEESVAPGSASRNLPQDTCASGNLAYVGGLAVLPNHRPLPSDASKVVGSFCRSIEEQTVVTTEADHLPPQSMIDALTAAYFQYLYHRMPVVDRQDVVPTCQSTLLLQSLCLAGSILRHPKSTRCLLESEKYYSRAKALFYTNHERDPITILKALCLLALWNVTPPAVITVDNSWNWLGLAIRFAFQIGLHQESTYAQISNPGCARRIAWFLYAHDKLHAACFGRPQMIKSQDFDLHPPCVTDFEDPRTDQARLFVLYVKLMTILEKMLPLRHRGVSNGPDEALSVLSDLKNWVAIIPPDIHLFDEQGNRTYERGFYEILTWYFTCIITFFQVHGRLFHPSATLTINLVASSCMIRLYQEMDYRDDINYLMSISNWSMMVAALPQLSSIRNEKLTVKLGDKNRIPDPLAMEELDILLKVLNQRTLKFPGARAIVEQIMRCKAEILSQGESLNPLPGLEDIDRASWDPIWKGHIVMPKVQELFPFERQLSPRIALLSTLETDSGTNGIFEGLTDWSIDNLLSLNDFDSIF</sequence>
<evidence type="ECO:0000256" key="3">
    <source>
        <dbReference type="ARBA" id="ARBA00023242"/>
    </source>
</evidence>
<dbReference type="SMART" id="SM00906">
    <property type="entry name" value="Fungal_trans"/>
    <property type="match status" value="1"/>
</dbReference>
<dbReference type="STRING" id="416450.A0A1V6QNJ3"/>
<accession>A0A1V6QNJ3</accession>
<dbReference type="EMBL" id="MDYN01000001">
    <property type="protein sequence ID" value="OQD90765.1"/>
    <property type="molecule type" value="Genomic_DNA"/>
</dbReference>